<feature type="chain" id="PRO_5041335956" description="Secreted protein" evidence="1">
    <location>
        <begin position="28"/>
        <end position="83"/>
    </location>
</feature>
<dbReference type="EMBL" id="JAULSV010000001">
    <property type="protein sequence ID" value="KAK0656803.1"/>
    <property type="molecule type" value="Genomic_DNA"/>
</dbReference>
<evidence type="ECO:0000256" key="1">
    <source>
        <dbReference type="SAM" id="SignalP"/>
    </source>
</evidence>
<dbReference type="AlphaFoldDB" id="A0AA39YQH7"/>
<proteinExistence type="predicted"/>
<name>A0AA39YQH7_9PEZI</name>
<sequence>MKSCGAASGVFLAVTAVMDVWMGQVAGDRLCAGNPWRHLSRSLTPPRSPRSRLGMFETRRLLTQALTLTAFWDGWEKKSYHER</sequence>
<accession>A0AA39YQH7</accession>
<dbReference type="Proteomes" id="UP001174936">
    <property type="component" value="Unassembled WGS sequence"/>
</dbReference>
<evidence type="ECO:0000313" key="3">
    <source>
        <dbReference type="Proteomes" id="UP001174936"/>
    </source>
</evidence>
<feature type="signal peptide" evidence="1">
    <location>
        <begin position="1"/>
        <end position="27"/>
    </location>
</feature>
<keyword evidence="1" id="KW-0732">Signal</keyword>
<reference evidence="2" key="1">
    <citation type="submission" date="2023-06" db="EMBL/GenBank/DDBJ databases">
        <title>Genome-scale phylogeny and comparative genomics of the fungal order Sordariales.</title>
        <authorList>
            <consortium name="Lawrence Berkeley National Laboratory"/>
            <person name="Hensen N."/>
            <person name="Bonometti L."/>
            <person name="Westerberg I."/>
            <person name="Brannstrom I.O."/>
            <person name="Guillou S."/>
            <person name="Cros-Aarteil S."/>
            <person name="Calhoun S."/>
            <person name="Haridas S."/>
            <person name="Kuo A."/>
            <person name="Mondo S."/>
            <person name="Pangilinan J."/>
            <person name="Riley R."/>
            <person name="Labutti K."/>
            <person name="Andreopoulos B."/>
            <person name="Lipzen A."/>
            <person name="Chen C."/>
            <person name="Yanf M."/>
            <person name="Daum C."/>
            <person name="Ng V."/>
            <person name="Clum A."/>
            <person name="Steindorff A."/>
            <person name="Ohm R."/>
            <person name="Martin F."/>
            <person name="Silar P."/>
            <person name="Natvig D."/>
            <person name="Lalanne C."/>
            <person name="Gautier V."/>
            <person name="Ament-Velasquez S.L."/>
            <person name="Kruys A."/>
            <person name="Hutchinson M.I."/>
            <person name="Powell A.J."/>
            <person name="Barry K."/>
            <person name="Miller A.N."/>
            <person name="Grigoriev I.V."/>
            <person name="Debuchy R."/>
            <person name="Gladieux P."/>
            <person name="Thoren M.H."/>
            <person name="Johannesson H."/>
        </authorList>
    </citation>
    <scope>NUCLEOTIDE SEQUENCE</scope>
    <source>
        <strain evidence="2">SMH2532-1</strain>
    </source>
</reference>
<keyword evidence="3" id="KW-1185">Reference proteome</keyword>
<comment type="caution">
    <text evidence="2">The sequence shown here is derived from an EMBL/GenBank/DDBJ whole genome shotgun (WGS) entry which is preliminary data.</text>
</comment>
<protein>
    <recommendedName>
        <fullName evidence="4">Secreted protein</fullName>
    </recommendedName>
</protein>
<evidence type="ECO:0008006" key="4">
    <source>
        <dbReference type="Google" id="ProtNLM"/>
    </source>
</evidence>
<evidence type="ECO:0000313" key="2">
    <source>
        <dbReference type="EMBL" id="KAK0656803.1"/>
    </source>
</evidence>
<gene>
    <name evidence="2" type="ORF">B0T16DRAFT_46327</name>
</gene>
<organism evidence="2 3">
    <name type="scientific">Cercophora newfieldiana</name>
    <dbReference type="NCBI Taxonomy" id="92897"/>
    <lineage>
        <taxon>Eukaryota</taxon>
        <taxon>Fungi</taxon>
        <taxon>Dikarya</taxon>
        <taxon>Ascomycota</taxon>
        <taxon>Pezizomycotina</taxon>
        <taxon>Sordariomycetes</taxon>
        <taxon>Sordariomycetidae</taxon>
        <taxon>Sordariales</taxon>
        <taxon>Lasiosphaeriaceae</taxon>
        <taxon>Cercophora</taxon>
    </lineage>
</organism>